<keyword evidence="5" id="KW-0560">Oxidoreductase</keyword>
<reference evidence="8 9" key="1">
    <citation type="journal article" date="2015" name="Antonie Van Leeuwenhoek">
        <title>Bosea vaviloviae sp. nov., a new species of slow-growing rhizobia isolated from nodules of the relict species Vavilovia formosa (Stev.) Fed.</title>
        <authorList>
            <person name="Safronova V.I."/>
            <person name="Kuznetsova I.G."/>
            <person name="Sazanova A.L."/>
            <person name="Kimeklis A.K."/>
            <person name="Belimov A.A."/>
            <person name="Andronov E.E."/>
            <person name="Pinaev A.G."/>
            <person name="Chizhevskaya E.P."/>
            <person name="Pukhaev A.R."/>
            <person name="Popov K.P."/>
            <person name="Willems A."/>
            <person name="Tikhonovich I.A."/>
        </authorList>
    </citation>
    <scope>NUCLEOTIDE SEQUENCE [LARGE SCALE GENOMIC DNA]</scope>
    <source>
        <strain evidence="8 9">Vaf18</strain>
    </source>
</reference>
<dbReference type="Proteomes" id="UP000094969">
    <property type="component" value="Chromosome"/>
</dbReference>
<accession>A0A1D7U8N1</accession>
<dbReference type="Pfam" id="PF00107">
    <property type="entry name" value="ADH_zinc_N"/>
    <property type="match status" value="1"/>
</dbReference>
<dbReference type="OrthoDB" id="9809185at2"/>
<dbReference type="InterPro" id="IPR020843">
    <property type="entry name" value="ER"/>
</dbReference>
<keyword evidence="4 6" id="KW-0862">Zinc</keyword>
<dbReference type="InterPro" id="IPR013154">
    <property type="entry name" value="ADH-like_N"/>
</dbReference>
<dbReference type="PANTHER" id="PTHR43161">
    <property type="entry name" value="SORBITOL DEHYDROGENASE"/>
    <property type="match status" value="1"/>
</dbReference>
<dbReference type="InterPro" id="IPR011032">
    <property type="entry name" value="GroES-like_sf"/>
</dbReference>
<dbReference type="STRING" id="1526658.BHK69_27870"/>
<dbReference type="AlphaFoldDB" id="A0A1D7U8N1"/>
<proteinExistence type="inferred from homology"/>
<protein>
    <submittedName>
        <fullName evidence="8">L-idonate 5-dehydrogenase</fullName>
    </submittedName>
</protein>
<evidence type="ECO:0000256" key="4">
    <source>
        <dbReference type="ARBA" id="ARBA00022833"/>
    </source>
</evidence>
<dbReference type="Pfam" id="PF08240">
    <property type="entry name" value="ADH_N"/>
    <property type="match status" value="1"/>
</dbReference>
<organism evidence="8 9">
    <name type="scientific">Bosea vaviloviae</name>
    <dbReference type="NCBI Taxonomy" id="1526658"/>
    <lineage>
        <taxon>Bacteria</taxon>
        <taxon>Pseudomonadati</taxon>
        <taxon>Pseudomonadota</taxon>
        <taxon>Alphaproteobacteria</taxon>
        <taxon>Hyphomicrobiales</taxon>
        <taxon>Boseaceae</taxon>
        <taxon>Bosea</taxon>
    </lineage>
</organism>
<evidence type="ECO:0000256" key="2">
    <source>
        <dbReference type="ARBA" id="ARBA00008072"/>
    </source>
</evidence>
<dbReference type="InterPro" id="IPR013149">
    <property type="entry name" value="ADH-like_C"/>
</dbReference>
<evidence type="ECO:0000313" key="8">
    <source>
        <dbReference type="EMBL" id="AOO83751.1"/>
    </source>
</evidence>
<dbReference type="SUPFAM" id="SSF51735">
    <property type="entry name" value="NAD(P)-binding Rossmann-fold domains"/>
    <property type="match status" value="1"/>
</dbReference>
<dbReference type="InterPro" id="IPR002328">
    <property type="entry name" value="ADH_Zn_CS"/>
</dbReference>
<gene>
    <name evidence="8" type="ORF">BHK69_27870</name>
</gene>
<evidence type="ECO:0000259" key="7">
    <source>
        <dbReference type="SMART" id="SM00829"/>
    </source>
</evidence>
<evidence type="ECO:0000313" key="9">
    <source>
        <dbReference type="Proteomes" id="UP000094969"/>
    </source>
</evidence>
<dbReference type="EMBL" id="CP017147">
    <property type="protein sequence ID" value="AOO83751.1"/>
    <property type="molecule type" value="Genomic_DNA"/>
</dbReference>
<dbReference type="Gene3D" id="3.40.50.720">
    <property type="entry name" value="NAD(P)-binding Rossmann-like Domain"/>
    <property type="match status" value="1"/>
</dbReference>
<dbReference type="GO" id="GO:0008270">
    <property type="term" value="F:zinc ion binding"/>
    <property type="evidence" value="ECO:0007669"/>
    <property type="project" value="InterPro"/>
</dbReference>
<evidence type="ECO:0000256" key="5">
    <source>
        <dbReference type="ARBA" id="ARBA00023002"/>
    </source>
</evidence>
<keyword evidence="3 6" id="KW-0479">Metal-binding</keyword>
<dbReference type="SMART" id="SM00829">
    <property type="entry name" value="PKS_ER"/>
    <property type="match status" value="1"/>
</dbReference>
<name>A0A1D7U8N1_9HYPH</name>
<comment type="cofactor">
    <cofactor evidence="1 6">
        <name>Zn(2+)</name>
        <dbReference type="ChEBI" id="CHEBI:29105"/>
    </cofactor>
</comment>
<keyword evidence="9" id="KW-1185">Reference proteome</keyword>
<sequence>MRAVVIHAEKDLRVEETTAPELGPLDVRVRIEAGGICGSDLHYYLHGGFGTIRIKEPMILGHEIAGTVQAVGGEVSRVKPGDRVAVNPSRACGRCRYCQMGQQQHCTDMLFYGSAMRFPHVQGGFRDILVVEERQAVKVAAGVSAAMAAFAEPLSVCLHAAKRAGPLLGKRVLVTGSGPIGVLAVVAAKAAGASEIVATDVVDGPLPTALKMGATAAINVMAEPERLKAEYGAEKGSFDVMFEASGNQHALTGAFDVVRSGGTIVQIGVGGNFTLPMNVLVAKEFDLRGSFRFHEEFDWAVAMIGSGSIDLSPLLTASIPVERAIEAFDLAADKSKAMKVQLAFAS</sequence>
<comment type="similarity">
    <text evidence="2 6">Belongs to the zinc-containing alcohol dehydrogenase family.</text>
</comment>
<dbReference type="SUPFAM" id="SSF50129">
    <property type="entry name" value="GroES-like"/>
    <property type="match status" value="1"/>
</dbReference>
<feature type="domain" description="Enoyl reductase (ER)" evidence="7">
    <location>
        <begin position="8"/>
        <end position="342"/>
    </location>
</feature>
<evidence type="ECO:0000256" key="3">
    <source>
        <dbReference type="ARBA" id="ARBA00022723"/>
    </source>
</evidence>
<dbReference type="PANTHER" id="PTHR43161:SF9">
    <property type="entry name" value="SORBITOL DEHYDROGENASE"/>
    <property type="match status" value="1"/>
</dbReference>
<dbReference type="InterPro" id="IPR036291">
    <property type="entry name" value="NAD(P)-bd_dom_sf"/>
</dbReference>
<dbReference type="KEGG" id="bvv:BHK69_27870"/>
<evidence type="ECO:0000256" key="1">
    <source>
        <dbReference type="ARBA" id="ARBA00001947"/>
    </source>
</evidence>
<dbReference type="CDD" id="cd08232">
    <property type="entry name" value="idonate-5-DH"/>
    <property type="match status" value="1"/>
</dbReference>
<dbReference type="GO" id="GO:0016616">
    <property type="term" value="F:oxidoreductase activity, acting on the CH-OH group of donors, NAD or NADP as acceptor"/>
    <property type="evidence" value="ECO:0007669"/>
    <property type="project" value="UniProtKB-ARBA"/>
</dbReference>
<evidence type="ECO:0000256" key="6">
    <source>
        <dbReference type="RuleBase" id="RU361277"/>
    </source>
</evidence>
<dbReference type="RefSeq" id="WP_069692945.1">
    <property type="nucleotide sequence ID" value="NZ_CP017147.1"/>
</dbReference>
<dbReference type="Gene3D" id="3.90.180.10">
    <property type="entry name" value="Medium-chain alcohol dehydrogenases, catalytic domain"/>
    <property type="match status" value="1"/>
</dbReference>
<dbReference type="PROSITE" id="PS00059">
    <property type="entry name" value="ADH_ZINC"/>
    <property type="match status" value="1"/>
</dbReference>